<dbReference type="InterPro" id="IPR017871">
    <property type="entry name" value="ABC_transporter-like_CS"/>
</dbReference>
<dbReference type="PANTHER" id="PTHR42781">
    <property type="entry name" value="SPERMIDINE/PUTRESCINE IMPORT ATP-BINDING PROTEIN POTA"/>
    <property type="match status" value="1"/>
</dbReference>
<sequence>MAVLDVDITCELRAFAVELSLAVGEEVLALVGPSGSGKTTVLRAVAGLHRPDRGHIACGGETWFDRGRGGPAIDVDAQRRSVGYVPQHHALFPHLTVARNVAFSGADAAMVDSLLARLRIAELAGERPARLSGGERQRVALARALARRPRVLLLDEPLAALDAHTRVLVRDELAAELAGLGIPSVLVTHDFADAAALAGRVAVIAEGRLRQLGSPAQLLAAPADRFVAALTGASVVRGRPGAGGPRLGDGGELEVAVHPWDVEVRPGAGPPGTLSGTVVSTALEGTRVRVRVGGWVGEAASAQGLEPGRPAHGVVRRAHVLGA</sequence>
<gene>
    <name evidence="5" type="ORF">FSW04_17510</name>
</gene>
<dbReference type="PROSITE" id="PS00211">
    <property type="entry name" value="ABC_TRANSPORTER_1"/>
    <property type="match status" value="1"/>
</dbReference>
<dbReference type="RefSeq" id="WP_146921560.1">
    <property type="nucleotide sequence ID" value="NZ_CP042430.1"/>
</dbReference>
<accession>A0A5B8U8B3</accession>
<dbReference type="GO" id="GO:0005524">
    <property type="term" value="F:ATP binding"/>
    <property type="evidence" value="ECO:0007669"/>
    <property type="project" value="UniProtKB-KW"/>
</dbReference>
<protein>
    <submittedName>
        <fullName evidence="5">ABC transporter ATP-binding protein</fullName>
    </submittedName>
</protein>
<dbReference type="OrthoDB" id="9112331at2"/>
<dbReference type="InterPro" id="IPR027417">
    <property type="entry name" value="P-loop_NTPase"/>
</dbReference>
<dbReference type="Proteomes" id="UP000321805">
    <property type="component" value="Chromosome"/>
</dbReference>
<keyword evidence="3 5" id="KW-0067">ATP-binding</keyword>
<evidence type="ECO:0000313" key="5">
    <source>
        <dbReference type="EMBL" id="QEC49197.1"/>
    </source>
</evidence>
<dbReference type="SUPFAM" id="SSF52540">
    <property type="entry name" value="P-loop containing nucleoside triphosphate hydrolases"/>
    <property type="match status" value="1"/>
</dbReference>
<keyword evidence="1" id="KW-0813">Transport</keyword>
<dbReference type="AlphaFoldDB" id="A0A5B8U8B3"/>
<evidence type="ECO:0000256" key="2">
    <source>
        <dbReference type="ARBA" id="ARBA00022741"/>
    </source>
</evidence>
<dbReference type="KEGG" id="bsol:FSW04_17510"/>
<name>A0A5B8U8B3_9ACTN</name>
<feature type="domain" description="ABC transporter" evidence="4">
    <location>
        <begin position="1"/>
        <end position="231"/>
    </location>
</feature>
<dbReference type="InterPro" id="IPR003593">
    <property type="entry name" value="AAA+_ATPase"/>
</dbReference>
<evidence type="ECO:0000256" key="1">
    <source>
        <dbReference type="ARBA" id="ARBA00022448"/>
    </source>
</evidence>
<dbReference type="Pfam" id="PF00005">
    <property type="entry name" value="ABC_tran"/>
    <property type="match status" value="1"/>
</dbReference>
<dbReference type="PROSITE" id="PS50893">
    <property type="entry name" value="ABC_TRANSPORTER_2"/>
    <property type="match status" value="1"/>
</dbReference>
<dbReference type="InterPro" id="IPR050093">
    <property type="entry name" value="ABC_SmlMolc_Importer"/>
</dbReference>
<dbReference type="GO" id="GO:0016887">
    <property type="term" value="F:ATP hydrolysis activity"/>
    <property type="evidence" value="ECO:0007669"/>
    <property type="project" value="InterPro"/>
</dbReference>
<organism evidence="5 6">
    <name type="scientific">Baekduia soli</name>
    <dbReference type="NCBI Taxonomy" id="496014"/>
    <lineage>
        <taxon>Bacteria</taxon>
        <taxon>Bacillati</taxon>
        <taxon>Actinomycetota</taxon>
        <taxon>Thermoleophilia</taxon>
        <taxon>Solirubrobacterales</taxon>
        <taxon>Baekduiaceae</taxon>
        <taxon>Baekduia</taxon>
    </lineage>
</organism>
<dbReference type="SMART" id="SM00382">
    <property type="entry name" value="AAA"/>
    <property type="match status" value="1"/>
</dbReference>
<proteinExistence type="predicted"/>
<evidence type="ECO:0000259" key="4">
    <source>
        <dbReference type="PROSITE" id="PS50893"/>
    </source>
</evidence>
<dbReference type="Gene3D" id="3.40.50.300">
    <property type="entry name" value="P-loop containing nucleotide triphosphate hydrolases"/>
    <property type="match status" value="1"/>
</dbReference>
<keyword evidence="6" id="KW-1185">Reference proteome</keyword>
<evidence type="ECO:0000256" key="3">
    <source>
        <dbReference type="ARBA" id="ARBA00022840"/>
    </source>
</evidence>
<dbReference type="PANTHER" id="PTHR42781:SF4">
    <property type="entry name" value="SPERMIDINE_PUTRESCINE IMPORT ATP-BINDING PROTEIN POTA"/>
    <property type="match status" value="1"/>
</dbReference>
<keyword evidence="2" id="KW-0547">Nucleotide-binding</keyword>
<evidence type="ECO:0000313" key="6">
    <source>
        <dbReference type="Proteomes" id="UP000321805"/>
    </source>
</evidence>
<reference evidence="5 6" key="1">
    <citation type="journal article" date="2018" name="J. Microbiol.">
        <title>Baekduia soli gen. nov., sp. nov., a novel bacterium isolated from the soil of Baekdu Mountain and proposal of a novel family name, Baekduiaceae fam. nov.</title>
        <authorList>
            <person name="An D.S."/>
            <person name="Siddiqi M.Z."/>
            <person name="Kim K.H."/>
            <person name="Yu H.S."/>
            <person name="Im W.T."/>
        </authorList>
    </citation>
    <scope>NUCLEOTIDE SEQUENCE [LARGE SCALE GENOMIC DNA]</scope>
    <source>
        <strain evidence="5 6">BR7-21</strain>
    </source>
</reference>
<dbReference type="EMBL" id="CP042430">
    <property type="protein sequence ID" value="QEC49197.1"/>
    <property type="molecule type" value="Genomic_DNA"/>
</dbReference>
<dbReference type="InterPro" id="IPR003439">
    <property type="entry name" value="ABC_transporter-like_ATP-bd"/>
</dbReference>